<comment type="function">
    <text evidence="1 2">PPIases accelerate the folding of proteins. It catalyzes the cis-trans isomerization of proline imidic peptide bonds in oligopeptides.</text>
</comment>
<organism evidence="5 6">
    <name type="scientific">Solirubrobacter phytolaccae</name>
    <dbReference type="NCBI Taxonomy" id="1404360"/>
    <lineage>
        <taxon>Bacteria</taxon>
        <taxon>Bacillati</taxon>
        <taxon>Actinomycetota</taxon>
        <taxon>Thermoleophilia</taxon>
        <taxon>Solirubrobacterales</taxon>
        <taxon>Solirubrobacteraceae</taxon>
        <taxon>Solirubrobacter</taxon>
    </lineage>
</organism>
<keyword evidence="2" id="KW-0697">Rotamase</keyword>
<dbReference type="InterPro" id="IPR029000">
    <property type="entry name" value="Cyclophilin-like_dom_sf"/>
</dbReference>
<dbReference type="PRINTS" id="PR00153">
    <property type="entry name" value="CSAPPISMRASE"/>
</dbReference>
<dbReference type="SUPFAM" id="SSF50891">
    <property type="entry name" value="Cyclophilin-like"/>
    <property type="match status" value="1"/>
</dbReference>
<dbReference type="EC" id="5.2.1.8" evidence="2"/>
<dbReference type="GO" id="GO:0003755">
    <property type="term" value="F:peptidyl-prolyl cis-trans isomerase activity"/>
    <property type="evidence" value="ECO:0007669"/>
    <property type="project" value="UniProtKB-UniRule"/>
</dbReference>
<accession>A0A9X3N987</accession>
<feature type="region of interest" description="Disordered" evidence="3">
    <location>
        <begin position="23"/>
        <end position="44"/>
    </location>
</feature>
<dbReference type="PROSITE" id="PS00170">
    <property type="entry name" value="CSA_PPIASE_1"/>
    <property type="match status" value="1"/>
</dbReference>
<gene>
    <name evidence="5" type="ORF">OJ997_17615</name>
</gene>
<dbReference type="InterPro" id="IPR002130">
    <property type="entry name" value="Cyclophilin-type_PPIase_dom"/>
</dbReference>
<dbReference type="EMBL" id="JAPDDP010000031">
    <property type="protein sequence ID" value="MDA0182128.1"/>
    <property type="molecule type" value="Genomic_DNA"/>
</dbReference>
<dbReference type="Gene3D" id="2.40.100.10">
    <property type="entry name" value="Cyclophilin-like"/>
    <property type="match status" value="1"/>
</dbReference>
<protein>
    <recommendedName>
        <fullName evidence="2">Peptidyl-prolyl cis-trans isomerase</fullName>
        <shortName evidence="2">PPIase</shortName>
        <ecNumber evidence="2">5.2.1.8</ecNumber>
    </recommendedName>
</protein>
<comment type="similarity">
    <text evidence="2">Belongs to the cyclophilin-type PPIase family.</text>
</comment>
<keyword evidence="2 5" id="KW-0413">Isomerase</keyword>
<dbReference type="PANTHER" id="PTHR45625">
    <property type="entry name" value="PEPTIDYL-PROLYL CIS-TRANS ISOMERASE-RELATED"/>
    <property type="match status" value="1"/>
</dbReference>
<dbReference type="PROSITE" id="PS51257">
    <property type="entry name" value="PROKAR_LIPOPROTEIN"/>
    <property type="match status" value="1"/>
</dbReference>
<dbReference type="GO" id="GO:0006457">
    <property type="term" value="P:protein folding"/>
    <property type="evidence" value="ECO:0007669"/>
    <property type="project" value="InterPro"/>
</dbReference>
<feature type="signal peptide" evidence="2">
    <location>
        <begin position="1"/>
        <end position="18"/>
    </location>
</feature>
<dbReference type="PROSITE" id="PS50072">
    <property type="entry name" value="CSA_PPIASE_2"/>
    <property type="match status" value="1"/>
</dbReference>
<sequence length="239" mass="24696">MSRLLALLTAALVALVFAACGDDSSSESEATPEPTATEEAATTPAAANEFLPEGCENVEAPAPKEDGTLKAPTEKLDESKTYVATMSTTCGDIQITLDAKDNPITAGSFKYLADQKFYDGLTFHRIVADFVIQGGDPLGQGTGGAGYSVEEAPPSDYKYAPGDLAMAKTGDEPAGTSGSQFFIVTSENGAAQLTPDYAVAGKVTEGMDVVEKIGGIQADPNTGMPAAQVIIKSVTVEEK</sequence>
<dbReference type="Proteomes" id="UP001147653">
    <property type="component" value="Unassembled WGS sequence"/>
</dbReference>
<feature type="compositionally biased region" description="Low complexity" evidence="3">
    <location>
        <begin position="27"/>
        <end position="44"/>
    </location>
</feature>
<evidence type="ECO:0000256" key="3">
    <source>
        <dbReference type="SAM" id="MobiDB-lite"/>
    </source>
</evidence>
<dbReference type="InterPro" id="IPR020892">
    <property type="entry name" value="Cyclophilin-type_PPIase_CS"/>
</dbReference>
<evidence type="ECO:0000259" key="4">
    <source>
        <dbReference type="PROSITE" id="PS50072"/>
    </source>
</evidence>
<comment type="catalytic activity">
    <reaction evidence="2">
        <text>[protein]-peptidylproline (omega=180) = [protein]-peptidylproline (omega=0)</text>
        <dbReference type="Rhea" id="RHEA:16237"/>
        <dbReference type="Rhea" id="RHEA-COMP:10747"/>
        <dbReference type="Rhea" id="RHEA-COMP:10748"/>
        <dbReference type="ChEBI" id="CHEBI:83833"/>
        <dbReference type="ChEBI" id="CHEBI:83834"/>
        <dbReference type="EC" id="5.2.1.8"/>
    </reaction>
</comment>
<dbReference type="PANTHER" id="PTHR45625:SF3">
    <property type="entry name" value="PEPTIDYL-PROLYL CIS-TRANS ISOMERASE B-RELATED"/>
    <property type="match status" value="1"/>
</dbReference>
<proteinExistence type="inferred from homology"/>
<dbReference type="Pfam" id="PF00160">
    <property type="entry name" value="Pro_isomerase"/>
    <property type="match status" value="1"/>
</dbReference>
<reference evidence="5" key="1">
    <citation type="submission" date="2022-10" db="EMBL/GenBank/DDBJ databases">
        <title>The WGS of Solirubrobacter phytolaccae KCTC 29190.</title>
        <authorList>
            <person name="Jiang Z."/>
        </authorList>
    </citation>
    <scope>NUCLEOTIDE SEQUENCE</scope>
    <source>
        <strain evidence="5">KCTC 29190</strain>
    </source>
</reference>
<keyword evidence="2" id="KW-0732">Signal</keyword>
<dbReference type="AlphaFoldDB" id="A0A9X3N987"/>
<feature type="domain" description="PPIase cyclophilin-type" evidence="4">
    <location>
        <begin position="80"/>
        <end position="236"/>
    </location>
</feature>
<feature type="chain" id="PRO_5041012699" description="Peptidyl-prolyl cis-trans isomerase" evidence="2">
    <location>
        <begin position="19"/>
        <end position="239"/>
    </location>
</feature>
<evidence type="ECO:0000256" key="1">
    <source>
        <dbReference type="ARBA" id="ARBA00002388"/>
    </source>
</evidence>
<evidence type="ECO:0000256" key="2">
    <source>
        <dbReference type="RuleBase" id="RU363019"/>
    </source>
</evidence>
<evidence type="ECO:0000313" key="6">
    <source>
        <dbReference type="Proteomes" id="UP001147653"/>
    </source>
</evidence>
<dbReference type="RefSeq" id="WP_270026489.1">
    <property type="nucleotide sequence ID" value="NZ_JAPDDP010000031.1"/>
</dbReference>
<comment type="caution">
    <text evidence="5">The sequence shown here is derived from an EMBL/GenBank/DDBJ whole genome shotgun (WGS) entry which is preliminary data.</text>
</comment>
<evidence type="ECO:0000313" key="5">
    <source>
        <dbReference type="EMBL" id="MDA0182128.1"/>
    </source>
</evidence>
<name>A0A9X3N987_9ACTN</name>
<keyword evidence="6" id="KW-1185">Reference proteome</keyword>
<dbReference type="CDD" id="cd00317">
    <property type="entry name" value="cyclophilin"/>
    <property type="match status" value="1"/>
</dbReference>
<dbReference type="InterPro" id="IPR044666">
    <property type="entry name" value="Cyclophilin_A-like"/>
</dbReference>